<sequence length="164" mass="18501">MGSTPQDEVLSDANQFFIETILKNHRVYDCFSEIITSPTVADKEGRLRIFPYHGSKKCHLMAVIFVLLICASSHSKQGLVVKQMQDSTSEDVKKQVIIYIGDGGGDFCPTLKLKKEDHVMPRKDFPLHNLILKSSVPIKPEVHEWSDGDELNNIMLHLIDPLEA</sequence>
<keyword evidence="2" id="KW-1185">Reference proteome</keyword>
<dbReference type="InterPro" id="IPR016965">
    <property type="entry name" value="Pase_PHOSPHO-typ"/>
</dbReference>
<dbReference type="Proteomes" id="UP001151760">
    <property type="component" value="Unassembled WGS sequence"/>
</dbReference>
<dbReference type="EMBL" id="BQNB010018259">
    <property type="protein sequence ID" value="GJT72454.1"/>
    <property type="molecule type" value="Genomic_DNA"/>
</dbReference>
<dbReference type="Pfam" id="PF06888">
    <property type="entry name" value="Put_Phosphatase"/>
    <property type="match status" value="1"/>
</dbReference>
<dbReference type="InterPro" id="IPR036412">
    <property type="entry name" value="HAD-like_sf"/>
</dbReference>
<dbReference type="InterPro" id="IPR023214">
    <property type="entry name" value="HAD_sf"/>
</dbReference>
<comment type="caution">
    <text evidence="1">The sequence shown here is derived from an EMBL/GenBank/DDBJ whole genome shotgun (WGS) entry which is preliminary data.</text>
</comment>
<dbReference type="PANTHER" id="PTHR20889:SF19">
    <property type="entry name" value="THIAMINE PHOSPHATE PHOSPHATASE-LIKE PROTEIN"/>
    <property type="match status" value="1"/>
</dbReference>
<organism evidence="1 2">
    <name type="scientific">Tanacetum coccineum</name>
    <dbReference type="NCBI Taxonomy" id="301880"/>
    <lineage>
        <taxon>Eukaryota</taxon>
        <taxon>Viridiplantae</taxon>
        <taxon>Streptophyta</taxon>
        <taxon>Embryophyta</taxon>
        <taxon>Tracheophyta</taxon>
        <taxon>Spermatophyta</taxon>
        <taxon>Magnoliopsida</taxon>
        <taxon>eudicotyledons</taxon>
        <taxon>Gunneridae</taxon>
        <taxon>Pentapetalae</taxon>
        <taxon>asterids</taxon>
        <taxon>campanulids</taxon>
        <taxon>Asterales</taxon>
        <taxon>Asteraceae</taxon>
        <taxon>Asteroideae</taxon>
        <taxon>Anthemideae</taxon>
        <taxon>Anthemidinae</taxon>
        <taxon>Tanacetum</taxon>
    </lineage>
</organism>
<dbReference type="SUPFAM" id="SSF56784">
    <property type="entry name" value="HAD-like"/>
    <property type="match status" value="1"/>
</dbReference>
<evidence type="ECO:0000313" key="2">
    <source>
        <dbReference type="Proteomes" id="UP001151760"/>
    </source>
</evidence>
<reference evidence="1" key="2">
    <citation type="submission" date="2022-01" db="EMBL/GenBank/DDBJ databases">
        <authorList>
            <person name="Yamashiro T."/>
            <person name="Shiraishi A."/>
            <person name="Satake H."/>
            <person name="Nakayama K."/>
        </authorList>
    </citation>
    <scope>NUCLEOTIDE SEQUENCE</scope>
</reference>
<evidence type="ECO:0000313" key="1">
    <source>
        <dbReference type="EMBL" id="GJT72454.1"/>
    </source>
</evidence>
<protein>
    <submittedName>
        <fullName evidence="1">Thiamine phosphate phosphatase-like protein</fullName>
    </submittedName>
</protein>
<dbReference type="PANTHER" id="PTHR20889">
    <property type="entry name" value="PHOSPHATASE, ORPHAN 1, 2"/>
    <property type="match status" value="1"/>
</dbReference>
<name>A0ABQ5GBK0_9ASTR</name>
<reference evidence="1" key="1">
    <citation type="journal article" date="2022" name="Int. J. Mol. Sci.">
        <title>Draft Genome of Tanacetum Coccineum: Genomic Comparison of Closely Related Tanacetum-Family Plants.</title>
        <authorList>
            <person name="Yamashiro T."/>
            <person name="Shiraishi A."/>
            <person name="Nakayama K."/>
            <person name="Satake H."/>
        </authorList>
    </citation>
    <scope>NUCLEOTIDE SEQUENCE</scope>
</reference>
<proteinExistence type="predicted"/>
<dbReference type="Gene3D" id="3.40.50.1000">
    <property type="entry name" value="HAD superfamily/HAD-like"/>
    <property type="match status" value="1"/>
</dbReference>
<dbReference type="PIRSF" id="PIRSF031051">
    <property type="entry name" value="PyrdxlP_Pase_PHOSPHO2"/>
    <property type="match status" value="1"/>
</dbReference>
<gene>
    <name evidence="1" type="ORF">Tco_1031740</name>
</gene>
<accession>A0ABQ5GBK0</accession>